<dbReference type="EMBL" id="JABSTQ010010155">
    <property type="protein sequence ID" value="KAG0423027.1"/>
    <property type="molecule type" value="Genomic_DNA"/>
</dbReference>
<gene>
    <name evidence="1" type="ORF">HPB47_001175</name>
</gene>
<organism evidence="1 2">
    <name type="scientific">Ixodes persulcatus</name>
    <name type="common">Taiga tick</name>
    <dbReference type="NCBI Taxonomy" id="34615"/>
    <lineage>
        <taxon>Eukaryota</taxon>
        <taxon>Metazoa</taxon>
        <taxon>Ecdysozoa</taxon>
        <taxon>Arthropoda</taxon>
        <taxon>Chelicerata</taxon>
        <taxon>Arachnida</taxon>
        <taxon>Acari</taxon>
        <taxon>Parasitiformes</taxon>
        <taxon>Ixodida</taxon>
        <taxon>Ixodoidea</taxon>
        <taxon>Ixodidae</taxon>
        <taxon>Ixodinae</taxon>
        <taxon>Ixodes</taxon>
    </lineage>
</organism>
<dbReference type="Proteomes" id="UP000805193">
    <property type="component" value="Unassembled WGS sequence"/>
</dbReference>
<name>A0AC60PRL8_IXOPE</name>
<proteinExistence type="predicted"/>
<reference evidence="1 2" key="1">
    <citation type="journal article" date="2020" name="Cell">
        <title>Large-Scale Comparative Analyses of Tick Genomes Elucidate Their Genetic Diversity and Vector Capacities.</title>
        <authorList>
            <consortium name="Tick Genome and Microbiome Consortium (TIGMIC)"/>
            <person name="Jia N."/>
            <person name="Wang J."/>
            <person name="Shi W."/>
            <person name="Du L."/>
            <person name="Sun Y."/>
            <person name="Zhan W."/>
            <person name="Jiang J.F."/>
            <person name="Wang Q."/>
            <person name="Zhang B."/>
            <person name="Ji P."/>
            <person name="Bell-Sakyi L."/>
            <person name="Cui X.M."/>
            <person name="Yuan T.T."/>
            <person name="Jiang B.G."/>
            <person name="Yang W.F."/>
            <person name="Lam T.T."/>
            <person name="Chang Q.C."/>
            <person name="Ding S.J."/>
            <person name="Wang X.J."/>
            <person name="Zhu J.G."/>
            <person name="Ruan X.D."/>
            <person name="Zhao L."/>
            <person name="Wei J.T."/>
            <person name="Ye R.Z."/>
            <person name="Que T.C."/>
            <person name="Du C.H."/>
            <person name="Zhou Y.H."/>
            <person name="Cheng J.X."/>
            <person name="Dai P.F."/>
            <person name="Guo W.B."/>
            <person name="Han X.H."/>
            <person name="Huang E.J."/>
            <person name="Li L.F."/>
            <person name="Wei W."/>
            <person name="Gao Y.C."/>
            <person name="Liu J.Z."/>
            <person name="Shao H.Z."/>
            <person name="Wang X."/>
            <person name="Wang C.C."/>
            <person name="Yang T.C."/>
            <person name="Huo Q.B."/>
            <person name="Li W."/>
            <person name="Chen H.Y."/>
            <person name="Chen S.E."/>
            <person name="Zhou L.G."/>
            <person name="Ni X.B."/>
            <person name="Tian J.H."/>
            <person name="Sheng Y."/>
            <person name="Liu T."/>
            <person name="Pan Y.S."/>
            <person name="Xia L.Y."/>
            <person name="Li J."/>
            <person name="Zhao F."/>
            <person name="Cao W.C."/>
        </authorList>
    </citation>
    <scope>NUCLEOTIDE SEQUENCE [LARGE SCALE GENOMIC DNA]</scope>
    <source>
        <strain evidence="1">Iper-2018</strain>
    </source>
</reference>
<accession>A0AC60PRL8</accession>
<keyword evidence="2" id="KW-1185">Reference proteome</keyword>
<comment type="caution">
    <text evidence="1">The sequence shown here is derived from an EMBL/GenBank/DDBJ whole genome shotgun (WGS) entry which is preliminary data.</text>
</comment>
<sequence>MYHPADVARIRENDEQCRRYLRHKKCDLQDAITFAKHALRWRKQNGINDITEESLPIEFFNQGTMVPYNTDKFGSHVVTLRVKLHRKESSVVDLMKKFFAYFVDKILYEHDALRITVIFDCTDAGVSNVDMELIKFIIVVFRDLYPWALGYIIVHNMPWILNAVWKIIKTMLPSEGVERIRFTTKDGILDYVDRQNLAKYMGGEDPYVYNYEKGKPLGERCPRVSHPKVVIPP</sequence>
<evidence type="ECO:0000313" key="1">
    <source>
        <dbReference type="EMBL" id="KAG0423027.1"/>
    </source>
</evidence>
<evidence type="ECO:0000313" key="2">
    <source>
        <dbReference type="Proteomes" id="UP000805193"/>
    </source>
</evidence>
<protein>
    <submittedName>
        <fullName evidence="1">Uncharacterized protein</fullName>
    </submittedName>
</protein>